<dbReference type="EMBL" id="HBIM01001744">
    <property type="protein sequence ID" value="CAE0403316.1"/>
    <property type="molecule type" value="Transcribed_RNA"/>
</dbReference>
<evidence type="ECO:0000256" key="4">
    <source>
        <dbReference type="ARBA" id="ARBA00022692"/>
    </source>
</evidence>
<evidence type="ECO:0000256" key="1">
    <source>
        <dbReference type="ARBA" id="ARBA00004141"/>
    </source>
</evidence>
<dbReference type="PANTHER" id="PTHR11730">
    <property type="entry name" value="AMMONIUM TRANSPORTER"/>
    <property type="match status" value="1"/>
</dbReference>
<gene>
    <name evidence="11" type="ORF">ACOF00016_LOCUS1526</name>
</gene>
<evidence type="ECO:0000256" key="2">
    <source>
        <dbReference type="ARBA" id="ARBA00005887"/>
    </source>
</evidence>
<dbReference type="GO" id="GO:0008519">
    <property type="term" value="F:ammonium channel activity"/>
    <property type="evidence" value="ECO:0007669"/>
    <property type="project" value="InterPro"/>
</dbReference>
<dbReference type="SUPFAM" id="SSF111352">
    <property type="entry name" value="Ammonium transporter"/>
    <property type="match status" value="1"/>
</dbReference>
<keyword evidence="4 9" id="KW-0812">Transmembrane</keyword>
<feature type="transmembrane region" description="Helical" evidence="9">
    <location>
        <begin position="301"/>
        <end position="327"/>
    </location>
</feature>
<dbReference type="PANTHER" id="PTHR11730:SF6">
    <property type="entry name" value="AMMONIUM TRANSPORTER"/>
    <property type="match status" value="1"/>
</dbReference>
<accession>A0A7S3P344</accession>
<feature type="compositionally biased region" description="Polar residues" evidence="8">
    <location>
        <begin position="595"/>
        <end position="609"/>
    </location>
</feature>
<evidence type="ECO:0000256" key="9">
    <source>
        <dbReference type="SAM" id="Phobius"/>
    </source>
</evidence>
<keyword evidence="6 9" id="KW-0472">Membrane</keyword>
<feature type="transmembrane region" description="Helical" evidence="9">
    <location>
        <begin position="131"/>
        <end position="155"/>
    </location>
</feature>
<evidence type="ECO:0000256" key="7">
    <source>
        <dbReference type="ARBA" id="ARBA00023177"/>
    </source>
</evidence>
<dbReference type="Gene3D" id="1.10.3430.10">
    <property type="entry name" value="Ammonium transporter AmtB like domains"/>
    <property type="match status" value="1"/>
</dbReference>
<dbReference type="GO" id="GO:0097272">
    <property type="term" value="P:ammonium homeostasis"/>
    <property type="evidence" value="ECO:0007669"/>
    <property type="project" value="TreeGrafter"/>
</dbReference>
<protein>
    <recommendedName>
        <fullName evidence="10">Ammonium transporter AmtB-like domain-containing protein</fullName>
    </recommendedName>
</protein>
<feature type="transmembrane region" description="Helical" evidence="9">
    <location>
        <begin position="183"/>
        <end position="202"/>
    </location>
</feature>
<organism evidence="11">
    <name type="scientific">Amphora coffeiformis</name>
    <dbReference type="NCBI Taxonomy" id="265554"/>
    <lineage>
        <taxon>Eukaryota</taxon>
        <taxon>Sar</taxon>
        <taxon>Stramenopiles</taxon>
        <taxon>Ochrophyta</taxon>
        <taxon>Bacillariophyta</taxon>
        <taxon>Bacillariophyceae</taxon>
        <taxon>Bacillariophycidae</taxon>
        <taxon>Thalassiophysales</taxon>
        <taxon>Catenulaceae</taxon>
        <taxon>Amphora</taxon>
    </lineage>
</organism>
<feature type="transmembrane region" description="Helical" evidence="9">
    <location>
        <begin position="333"/>
        <end position="358"/>
    </location>
</feature>
<sequence>MEDGGDDLFLGNEINATTGLFDWDAYCGFFRRDDENETDTNTTELLVGAGDGINSNNNTEAAAICALFERYNDDTQGDEDENVVRITLDDVTILFQLVGGILLLWMAASYPMRLAGNCRTVYAKDSLTKSLAAAPFTAMAAFYFFGYAFAFGPAISSKTHRRNFVGVHYRGLNGAPDDIHTMFFIQTAYCLASTGIWTGAVAERGHMALFFYGTLFLAAWVYPVVAHTLWSTNGLLSAYLMTSSEDYDLYHDMGVIDLHGSGVVHMTGGVAAFLAAKILKPRTGRFHDPETGKKLDRPTKYAAHSVGLQALGTFLFWMGSYGAVFLYDNAHVAALVAVNTTLAAGMAGFVGLFADSFLSSALTGLPEYHLLFALHGAETGLVSIAAGAAIVEPWAAAAIGAIAGLIYVGSHRLVEELKFFRVDDIVNAVPVHGYGGMWGLVSVAIFAQESLLEQAGFPSDVFVGLVYGLSNLKFLLVQLAGLGFILGWVSINMAFLCFVLRFLGIIRDDIVPGDEDKEEDEEVKDGEENDETSSNDGNNDDEDHDADPTENEPYVDDDDEEEMVDDSSANYLSDDLDPDDDVELQEALHKRNEKFSNSTKETEGLNQFL</sequence>
<dbReference type="Pfam" id="PF00909">
    <property type="entry name" value="Ammonium_transp"/>
    <property type="match status" value="1"/>
</dbReference>
<dbReference type="AlphaFoldDB" id="A0A7S3P344"/>
<comment type="similarity">
    <text evidence="2">Belongs to the ammonia transporter channel (TC 1.A.11.2) family.</text>
</comment>
<evidence type="ECO:0000256" key="5">
    <source>
        <dbReference type="ARBA" id="ARBA00022989"/>
    </source>
</evidence>
<name>A0A7S3P344_9STRA</name>
<reference evidence="11" key="1">
    <citation type="submission" date="2021-01" db="EMBL/GenBank/DDBJ databases">
        <authorList>
            <person name="Corre E."/>
            <person name="Pelletier E."/>
            <person name="Niang G."/>
            <person name="Scheremetjew M."/>
            <person name="Finn R."/>
            <person name="Kale V."/>
            <person name="Holt S."/>
            <person name="Cochrane G."/>
            <person name="Meng A."/>
            <person name="Brown T."/>
            <person name="Cohen L."/>
        </authorList>
    </citation>
    <scope>NUCLEOTIDE SEQUENCE</scope>
    <source>
        <strain evidence="11">CCMP127</strain>
    </source>
</reference>
<keyword evidence="7" id="KW-0924">Ammonia transport</keyword>
<evidence type="ECO:0000256" key="8">
    <source>
        <dbReference type="SAM" id="MobiDB-lite"/>
    </source>
</evidence>
<keyword evidence="5 9" id="KW-1133">Transmembrane helix</keyword>
<feature type="region of interest" description="Disordered" evidence="8">
    <location>
        <begin position="514"/>
        <end position="581"/>
    </location>
</feature>
<feature type="transmembrane region" description="Helical" evidence="9">
    <location>
        <begin position="91"/>
        <end position="110"/>
    </location>
</feature>
<feature type="transmembrane region" description="Helical" evidence="9">
    <location>
        <begin position="426"/>
        <end position="447"/>
    </location>
</feature>
<evidence type="ECO:0000313" key="11">
    <source>
        <dbReference type="EMBL" id="CAE0403316.1"/>
    </source>
</evidence>
<dbReference type="InterPro" id="IPR024041">
    <property type="entry name" value="NH4_transpt_AmtB-like_dom"/>
</dbReference>
<dbReference type="GO" id="GO:0005886">
    <property type="term" value="C:plasma membrane"/>
    <property type="evidence" value="ECO:0007669"/>
    <property type="project" value="TreeGrafter"/>
</dbReference>
<comment type="subcellular location">
    <subcellularLocation>
        <location evidence="1">Membrane</location>
        <topology evidence="1">Multi-pass membrane protein</topology>
    </subcellularLocation>
</comment>
<feature type="compositionally biased region" description="Acidic residues" evidence="8">
    <location>
        <begin position="514"/>
        <end position="565"/>
    </location>
</feature>
<feature type="transmembrane region" description="Helical" evidence="9">
    <location>
        <begin position="475"/>
        <end position="500"/>
    </location>
</feature>
<keyword evidence="3" id="KW-0813">Transport</keyword>
<dbReference type="InterPro" id="IPR029020">
    <property type="entry name" value="Ammonium/urea_transptr"/>
</dbReference>
<feature type="region of interest" description="Disordered" evidence="8">
    <location>
        <begin position="590"/>
        <end position="609"/>
    </location>
</feature>
<feature type="domain" description="Ammonium transporter AmtB-like" evidence="10">
    <location>
        <begin position="95"/>
        <end position="507"/>
    </location>
</feature>
<evidence type="ECO:0000259" key="10">
    <source>
        <dbReference type="Pfam" id="PF00909"/>
    </source>
</evidence>
<evidence type="ECO:0000256" key="6">
    <source>
        <dbReference type="ARBA" id="ARBA00023136"/>
    </source>
</evidence>
<proteinExistence type="inferred from homology"/>
<evidence type="ECO:0000256" key="3">
    <source>
        <dbReference type="ARBA" id="ARBA00022448"/>
    </source>
</evidence>
<feature type="transmembrane region" description="Helical" evidence="9">
    <location>
        <begin position="209"/>
        <end position="230"/>
    </location>
</feature>